<dbReference type="InterPro" id="IPR013103">
    <property type="entry name" value="RVT_2"/>
</dbReference>
<protein>
    <recommendedName>
        <fullName evidence="2">Reverse transcriptase Ty1/copia-type domain-containing protein</fullName>
    </recommendedName>
</protein>
<proteinExistence type="predicted"/>
<evidence type="ECO:0000256" key="1">
    <source>
        <dbReference type="SAM" id="MobiDB-lite"/>
    </source>
</evidence>
<dbReference type="AlphaFoldDB" id="A0A699HUC5"/>
<feature type="region of interest" description="Disordered" evidence="1">
    <location>
        <begin position="160"/>
        <end position="186"/>
    </location>
</feature>
<feature type="domain" description="Reverse transcriptase Ty1/copia-type" evidence="2">
    <location>
        <begin position="310"/>
        <end position="412"/>
    </location>
</feature>
<dbReference type="Pfam" id="PF07727">
    <property type="entry name" value="RVT_2"/>
    <property type="match status" value="1"/>
</dbReference>
<evidence type="ECO:0000313" key="3">
    <source>
        <dbReference type="EMBL" id="GEY78120.1"/>
    </source>
</evidence>
<organism evidence="3">
    <name type="scientific">Tanacetum cinerariifolium</name>
    <name type="common">Dalmatian daisy</name>
    <name type="synonym">Chrysanthemum cinerariifolium</name>
    <dbReference type="NCBI Taxonomy" id="118510"/>
    <lineage>
        <taxon>Eukaryota</taxon>
        <taxon>Viridiplantae</taxon>
        <taxon>Streptophyta</taxon>
        <taxon>Embryophyta</taxon>
        <taxon>Tracheophyta</taxon>
        <taxon>Spermatophyta</taxon>
        <taxon>Magnoliopsida</taxon>
        <taxon>eudicotyledons</taxon>
        <taxon>Gunneridae</taxon>
        <taxon>Pentapetalae</taxon>
        <taxon>asterids</taxon>
        <taxon>campanulids</taxon>
        <taxon>Asterales</taxon>
        <taxon>Asteraceae</taxon>
        <taxon>Asteroideae</taxon>
        <taxon>Anthemideae</taxon>
        <taxon>Anthemidinae</taxon>
        <taxon>Tanacetum</taxon>
    </lineage>
</organism>
<feature type="compositionally biased region" description="Polar residues" evidence="1">
    <location>
        <begin position="160"/>
        <end position="177"/>
    </location>
</feature>
<dbReference type="EMBL" id="BKCJ010209098">
    <property type="protein sequence ID" value="GEY78120.1"/>
    <property type="molecule type" value="Genomic_DNA"/>
</dbReference>
<name>A0A699HUC5_TANCI</name>
<evidence type="ECO:0000259" key="2">
    <source>
        <dbReference type="Pfam" id="PF07727"/>
    </source>
</evidence>
<reference evidence="3" key="1">
    <citation type="journal article" date="2019" name="Sci. Rep.">
        <title>Draft genome of Tanacetum cinerariifolium, the natural source of mosquito coil.</title>
        <authorList>
            <person name="Yamashiro T."/>
            <person name="Shiraishi A."/>
            <person name="Satake H."/>
            <person name="Nakayama K."/>
        </authorList>
    </citation>
    <scope>NUCLEOTIDE SEQUENCE</scope>
</reference>
<sequence>MNRGYKGGKEGLWNEVSKLEASMKCWMVLVVPRHRRGRKEVTMLLGGHVEVIVVLNKVLVVKPHNKTLYELFRGRTPALSFMKPFECHVTILNTLDHLGKFDGKSDEGFLEDKPSIEGNGPKWLFDIDVLTNSMNYVSVIASTNSNDLVGTEESIDGSLFDSSLNNATNDEPQSSYDVRNKDDKGVNKDNGIDDQKMSVNNINDVNTVGLSINTASTNFNTERDMSNINNTYQVPSTPNTRIYKDHLLDLVISDVQSGVLTRRMIKTTHEQGFISTVYEEKTHEDLNTCLFAYFLSQIEPTRVAKALTDPSWVEAMQEELLQNKKDERGIVIKNKARLVAHGVFAPVARIEAIRLFLAYASFMGFMVYQMDIKSAFLYGRIKEEVYVCQPLRFEDLDHPDKVYKMVKALYGLH</sequence>
<gene>
    <name evidence="3" type="ORF">Tci_450094</name>
</gene>
<accession>A0A699HUC5</accession>
<comment type="caution">
    <text evidence="3">The sequence shown here is derived from an EMBL/GenBank/DDBJ whole genome shotgun (WGS) entry which is preliminary data.</text>
</comment>